<dbReference type="InterPro" id="IPR018170">
    <property type="entry name" value="Aldo/ket_reductase_CS"/>
</dbReference>
<organism evidence="5 6">
    <name type="scientific">Catenulispora subtropica</name>
    <dbReference type="NCBI Taxonomy" id="450798"/>
    <lineage>
        <taxon>Bacteria</taxon>
        <taxon>Bacillati</taxon>
        <taxon>Actinomycetota</taxon>
        <taxon>Actinomycetes</taxon>
        <taxon>Catenulisporales</taxon>
        <taxon>Catenulisporaceae</taxon>
        <taxon>Catenulispora</taxon>
    </lineage>
</organism>
<keyword evidence="3" id="KW-0560">Oxidoreductase</keyword>
<dbReference type="InterPro" id="IPR023210">
    <property type="entry name" value="NADP_OxRdtase_dom"/>
</dbReference>
<dbReference type="PROSITE" id="PS00063">
    <property type="entry name" value="ALDOKETO_REDUCTASE_3"/>
    <property type="match status" value="1"/>
</dbReference>
<evidence type="ECO:0000256" key="1">
    <source>
        <dbReference type="ARBA" id="ARBA00007905"/>
    </source>
</evidence>
<evidence type="ECO:0000313" key="5">
    <source>
        <dbReference type="EMBL" id="GAA1992221.1"/>
    </source>
</evidence>
<dbReference type="PANTHER" id="PTHR43827">
    <property type="entry name" value="2,5-DIKETO-D-GLUCONIC ACID REDUCTASE"/>
    <property type="match status" value="1"/>
</dbReference>
<dbReference type="PRINTS" id="PR00069">
    <property type="entry name" value="ALDKETRDTASE"/>
</dbReference>
<comment type="caution">
    <text evidence="5">The sequence shown here is derived from an EMBL/GenBank/DDBJ whole genome shotgun (WGS) entry which is preliminary data.</text>
</comment>
<dbReference type="RefSeq" id="WP_344660969.1">
    <property type="nucleotide sequence ID" value="NZ_BAAAQM010000047.1"/>
</dbReference>
<dbReference type="InterPro" id="IPR036812">
    <property type="entry name" value="NAD(P)_OxRdtase_dom_sf"/>
</dbReference>
<dbReference type="Gene3D" id="3.20.20.100">
    <property type="entry name" value="NADP-dependent oxidoreductase domain"/>
    <property type="match status" value="1"/>
</dbReference>
<evidence type="ECO:0000256" key="2">
    <source>
        <dbReference type="ARBA" id="ARBA00022857"/>
    </source>
</evidence>
<dbReference type="InterPro" id="IPR020471">
    <property type="entry name" value="AKR"/>
</dbReference>
<dbReference type="PIRSF" id="PIRSF000097">
    <property type="entry name" value="AKR"/>
    <property type="match status" value="1"/>
</dbReference>
<dbReference type="EMBL" id="BAAAQM010000047">
    <property type="protein sequence ID" value="GAA1992221.1"/>
    <property type="molecule type" value="Genomic_DNA"/>
</dbReference>
<feature type="domain" description="NADP-dependent oxidoreductase" evidence="4">
    <location>
        <begin position="15"/>
        <end position="258"/>
    </location>
</feature>
<dbReference type="Pfam" id="PF00248">
    <property type="entry name" value="Aldo_ket_red"/>
    <property type="match status" value="1"/>
</dbReference>
<evidence type="ECO:0000313" key="6">
    <source>
        <dbReference type="Proteomes" id="UP001499854"/>
    </source>
</evidence>
<proteinExistence type="inferred from homology"/>
<evidence type="ECO:0000259" key="4">
    <source>
        <dbReference type="Pfam" id="PF00248"/>
    </source>
</evidence>
<accession>A0ABN2STB6</accession>
<dbReference type="PROSITE" id="PS00062">
    <property type="entry name" value="ALDOKETO_REDUCTASE_2"/>
    <property type="match status" value="1"/>
</dbReference>
<evidence type="ECO:0000256" key="3">
    <source>
        <dbReference type="ARBA" id="ARBA00023002"/>
    </source>
</evidence>
<name>A0ABN2STB6_9ACTN</name>
<keyword evidence="6" id="KW-1185">Reference proteome</keyword>
<dbReference type="PROSITE" id="PS00798">
    <property type="entry name" value="ALDOKETO_REDUCTASE_1"/>
    <property type="match status" value="1"/>
</dbReference>
<gene>
    <name evidence="5" type="ORF">GCM10009838_64870</name>
</gene>
<dbReference type="SUPFAM" id="SSF51430">
    <property type="entry name" value="NAD(P)-linked oxidoreductase"/>
    <property type="match status" value="1"/>
</dbReference>
<protein>
    <submittedName>
        <fullName evidence="5">Aldo/keto reductase</fullName>
    </submittedName>
</protein>
<dbReference type="PANTHER" id="PTHR43827:SF3">
    <property type="entry name" value="NADP-DEPENDENT OXIDOREDUCTASE DOMAIN-CONTAINING PROTEIN"/>
    <property type="match status" value="1"/>
</dbReference>
<keyword evidence="2" id="KW-0521">NADP</keyword>
<sequence>MQYITLNDDVRIPQLGFGVWQIPDAQAYEAVSTALEAGYRHVDTAAAYENEAGVGRAIRESGVPREDVFLTTKLWNGDQGYDTTLRAFDLSLERLGTDYVDLYLIHWPVPEQDLYIESWRALEKIAADGRARAIGVSNFTAETLDRLLKEGTTPPAINQIELHPYFPQAAMREYDRKHGIVTEAWSPLGQGGDLLGEPLLTRLGGLYGKTPAQVVIRWHLQLGNVVIPKSATPSRIRENFDVFDFDLTPDEIDEITALGGAGGRIGPDPAVFNYTG</sequence>
<comment type="similarity">
    <text evidence="1">Belongs to the aldo/keto reductase family.</text>
</comment>
<reference evidence="5 6" key="1">
    <citation type="journal article" date="2019" name="Int. J. Syst. Evol. Microbiol.">
        <title>The Global Catalogue of Microorganisms (GCM) 10K type strain sequencing project: providing services to taxonomists for standard genome sequencing and annotation.</title>
        <authorList>
            <consortium name="The Broad Institute Genomics Platform"/>
            <consortium name="The Broad Institute Genome Sequencing Center for Infectious Disease"/>
            <person name="Wu L."/>
            <person name="Ma J."/>
        </authorList>
    </citation>
    <scope>NUCLEOTIDE SEQUENCE [LARGE SCALE GENOMIC DNA]</scope>
    <source>
        <strain evidence="5 6">JCM 16013</strain>
    </source>
</reference>
<dbReference type="Proteomes" id="UP001499854">
    <property type="component" value="Unassembled WGS sequence"/>
</dbReference>